<reference evidence="1 2" key="1">
    <citation type="submission" date="2013-04" db="EMBL/GenBank/DDBJ databases">
        <title>The Genome Sequence of Propionimicrobium lymphophilum ACS-093-V-SCH5.</title>
        <authorList>
            <consortium name="The Broad Institute Genomics Platform"/>
            <person name="Earl A."/>
            <person name="Ward D."/>
            <person name="Feldgarden M."/>
            <person name="Gevers D."/>
            <person name="Saerens B."/>
            <person name="Vaneechoutte M."/>
            <person name="Walker B."/>
            <person name="Young S."/>
            <person name="Zeng Q."/>
            <person name="Gargeya S."/>
            <person name="Fitzgerald M."/>
            <person name="Haas B."/>
            <person name="Abouelleil A."/>
            <person name="Allen A.W."/>
            <person name="Alvarado L."/>
            <person name="Arachchi H.M."/>
            <person name="Berlin A.M."/>
            <person name="Chapman S.B."/>
            <person name="Gainer-Dewar J."/>
            <person name="Goldberg J."/>
            <person name="Griggs A."/>
            <person name="Gujja S."/>
            <person name="Hansen M."/>
            <person name="Howarth C."/>
            <person name="Imamovic A."/>
            <person name="Ireland A."/>
            <person name="Larimer J."/>
            <person name="McCowan C."/>
            <person name="Murphy C."/>
            <person name="Pearson M."/>
            <person name="Poon T.W."/>
            <person name="Priest M."/>
            <person name="Roberts A."/>
            <person name="Saif S."/>
            <person name="Shea T."/>
            <person name="Sisk P."/>
            <person name="Sykes S."/>
            <person name="Wortman J."/>
            <person name="Nusbaum C."/>
            <person name="Birren B."/>
        </authorList>
    </citation>
    <scope>NUCLEOTIDE SEQUENCE [LARGE SCALE GENOMIC DNA]</scope>
    <source>
        <strain evidence="1 2">ACS-093-V-SCH5</strain>
    </source>
</reference>
<evidence type="ECO:0000313" key="1">
    <source>
        <dbReference type="EMBL" id="EPD33045.1"/>
    </source>
</evidence>
<dbReference type="HOGENOM" id="CLU_128729_0_0_11"/>
<dbReference type="AlphaFoldDB" id="S2W3Z2"/>
<dbReference type="Proteomes" id="UP000014417">
    <property type="component" value="Unassembled WGS sequence"/>
</dbReference>
<gene>
    <name evidence="1" type="ORF">HMPREF9306_00574</name>
</gene>
<dbReference type="STRING" id="883161.HMPREF9306_00574"/>
<evidence type="ECO:0000313" key="2">
    <source>
        <dbReference type="Proteomes" id="UP000014417"/>
    </source>
</evidence>
<evidence type="ECO:0008006" key="3">
    <source>
        <dbReference type="Google" id="ProtNLM"/>
    </source>
</evidence>
<keyword evidence="2" id="KW-1185">Reference proteome</keyword>
<sequence>MSQIVGDYKQGIQSVLEKKYYIDVEKAHGLPKGRRQSRGRFQTDVDYGGVFVELDGRAGHVGGGRFRDMERDNYHAVMGAVTLRYGWDDVNYRPCEVAFQVNQVLGRYGIRSEAHPCPKCRT</sequence>
<protein>
    <recommendedName>
        <fullName evidence="3">DUF559 domain-containing protein</fullName>
    </recommendedName>
</protein>
<dbReference type="EMBL" id="AGZR01000005">
    <property type="protein sequence ID" value="EPD33045.1"/>
    <property type="molecule type" value="Genomic_DNA"/>
</dbReference>
<proteinExistence type="predicted"/>
<accession>S2W3Z2</accession>
<name>S2W3Z2_9ACTN</name>
<comment type="caution">
    <text evidence="1">The sequence shown here is derived from an EMBL/GenBank/DDBJ whole genome shotgun (WGS) entry which is preliminary data.</text>
</comment>
<organism evidence="1 2">
    <name type="scientific">Propionimicrobium lymphophilum ACS-093-V-SCH5</name>
    <dbReference type="NCBI Taxonomy" id="883161"/>
    <lineage>
        <taxon>Bacteria</taxon>
        <taxon>Bacillati</taxon>
        <taxon>Actinomycetota</taxon>
        <taxon>Actinomycetes</taxon>
        <taxon>Propionibacteriales</taxon>
        <taxon>Propionibacteriaceae</taxon>
        <taxon>Propionimicrobium</taxon>
    </lineage>
</organism>